<dbReference type="Proteomes" id="UP000184032">
    <property type="component" value="Unassembled WGS sequence"/>
</dbReference>
<name>A0A1M5R4Y2_9FIRM</name>
<dbReference type="InterPro" id="IPR021269">
    <property type="entry name" value="DUF2848"/>
</dbReference>
<sequence length="226" mass="26200">MELKNFNLDSEVIEFGYDKVYIIGYAGRDIKKTQEHIDELERELGVKPPKKIPTIFECSKELVTQNIDLKFVDDMTSGECEYVILKKNNSIYIALGSDHTDRKLESVSVPKSKQVCLKPISKDVWNYDHIKDHWDEIELRSYVTIDDKEIEYQAGTLKDILPVETILSELENRIGNVDNAIIFSGTVPLKNNFVYGSRFRSEMIDKKLNKKIDLNYKISVISEEER</sequence>
<keyword evidence="2" id="KW-1185">Reference proteome</keyword>
<dbReference type="Pfam" id="PF11010">
    <property type="entry name" value="DUF2848"/>
    <property type="match status" value="1"/>
</dbReference>
<dbReference type="EMBL" id="FQXI01000004">
    <property type="protein sequence ID" value="SHH21261.1"/>
    <property type="molecule type" value="Genomic_DNA"/>
</dbReference>
<organism evidence="1 2">
    <name type="scientific">Anaerosphaera aminiphila DSM 21120</name>
    <dbReference type="NCBI Taxonomy" id="1120995"/>
    <lineage>
        <taxon>Bacteria</taxon>
        <taxon>Bacillati</taxon>
        <taxon>Bacillota</taxon>
        <taxon>Tissierellia</taxon>
        <taxon>Tissierellales</taxon>
        <taxon>Peptoniphilaceae</taxon>
        <taxon>Anaerosphaera</taxon>
    </lineage>
</organism>
<evidence type="ECO:0000313" key="2">
    <source>
        <dbReference type="Proteomes" id="UP000184032"/>
    </source>
</evidence>
<gene>
    <name evidence="1" type="ORF">SAMN02745245_00818</name>
</gene>
<dbReference type="AlphaFoldDB" id="A0A1M5R4Y2"/>
<reference evidence="1 2" key="1">
    <citation type="submission" date="2016-11" db="EMBL/GenBank/DDBJ databases">
        <authorList>
            <person name="Jaros S."/>
            <person name="Januszkiewicz K."/>
            <person name="Wedrychowicz H."/>
        </authorList>
    </citation>
    <scope>NUCLEOTIDE SEQUENCE [LARGE SCALE GENOMIC DNA]</scope>
    <source>
        <strain evidence="1 2">DSM 21120</strain>
    </source>
</reference>
<dbReference type="RefSeq" id="WP_234945628.1">
    <property type="nucleotide sequence ID" value="NZ_FQXI01000004.1"/>
</dbReference>
<dbReference type="STRING" id="1120995.SAMN02745245_00818"/>
<protein>
    <recommendedName>
        <fullName evidence="3">DUF2848 domain-containing protein</fullName>
    </recommendedName>
</protein>
<evidence type="ECO:0000313" key="1">
    <source>
        <dbReference type="EMBL" id="SHH21261.1"/>
    </source>
</evidence>
<evidence type="ECO:0008006" key="3">
    <source>
        <dbReference type="Google" id="ProtNLM"/>
    </source>
</evidence>
<accession>A0A1M5R4Y2</accession>
<proteinExistence type="predicted"/>